<gene>
    <name evidence="2" type="ORF">PR048_000412</name>
</gene>
<dbReference type="EMBL" id="JARBHB010000001">
    <property type="protein sequence ID" value="KAJ8895087.1"/>
    <property type="molecule type" value="Genomic_DNA"/>
</dbReference>
<feature type="region of interest" description="Disordered" evidence="1">
    <location>
        <begin position="1"/>
        <end position="33"/>
    </location>
</feature>
<evidence type="ECO:0000313" key="3">
    <source>
        <dbReference type="Proteomes" id="UP001159363"/>
    </source>
</evidence>
<sequence>MVPCGERAGPYIPGRSTALPHSLPRPADPSNHVKCRPACRRARRARTLEDVFVVPATRITGRRKLEGVLTGLQAERENETEKTVRTADNLGQGSSAPFHARDSPSLKPQVAVHFKVTALAEGLEEKCRRLVAARQRPITMGSRRGLRSRVRSRSQGSPGRCRSNPGRGSRPRRANRSPGRCRTRTSSPSATPRRPRLQPAWRGTRKPAHDTRGGTLQLTDLKIGGELEYTKTKVAAVVKWLDYSPPALGEPGSIPGGVAPGFSHVGIVLDDVTGPAGFLGYLPFCPTLTFRRCSGERSDGDAGRPRVLYTARGPMSPPHQNPLLQRRRARNLGEENVDDVSNSPRIGWQAASRRTPTSRGCPARVVGKGPPEGFRAPPPRVYVELSSCGQPGVPLCPRRELEGFGAEGRCPLYLSKSESSWKSLVLAGQRWQQPVTSPSFFPMSDLQPGYTTRLSPKANLAQFVVGSPPDFHMWESCWTMSQVGGFFFSEIFRLPRPCIPGLLQTHLASPSNALKTKFFHSLTHTDNHRVVTIVSQRKSSQRSLIRVGANQIRWTQRVRNTCLSRRKVEERERARGDLRNEKLRGPHTHTHVYLTAGNES</sequence>
<feature type="compositionally biased region" description="Low complexity" evidence="1">
    <location>
        <begin position="153"/>
        <end position="168"/>
    </location>
</feature>
<feature type="compositionally biased region" description="Basic residues" evidence="1">
    <location>
        <begin position="169"/>
        <end position="183"/>
    </location>
</feature>
<evidence type="ECO:0000256" key="1">
    <source>
        <dbReference type="SAM" id="MobiDB-lite"/>
    </source>
</evidence>
<feature type="region of interest" description="Disordered" evidence="1">
    <location>
        <begin position="295"/>
        <end position="322"/>
    </location>
</feature>
<feature type="region of interest" description="Disordered" evidence="1">
    <location>
        <begin position="136"/>
        <end position="213"/>
    </location>
</feature>
<keyword evidence="3" id="KW-1185">Reference proteome</keyword>
<feature type="region of interest" description="Disordered" evidence="1">
    <location>
        <begin position="350"/>
        <end position="373"/>
    </location>
</feature>
<feature type="region of interest" description="Disordered" evidence="1">
    <location>
        <begin position="74"/>
        <end position="104"/>
    </location>
</feature>
<feature type="compositionally biased region" description="Basic and acidic residues" evidence="1">
    <location>
        <begin position="74"/>
        <end position="85"/>
    </location>
</feature>
<proteinExistence type="predicted"/>
<dbReference type="Proteomes" id="UP001159363">
    <property type="component" value="Chromosome 1"/>
</dbReference>
<reference evidence="2 3" key="1">
    <citation type="submission" date="2023-02" db="EMBL/GenBank/DDBJ databases">
        <title>LHISI_Scaffold_Assembly.</title>
        <authorList>
            <person name="Stuart O.P."/>
            <person name="Cleave R."/>
            <person name="Magrath M.J.L."/>
            <person name="Mikheyev A.S."/>
        </authorList>
    </citation>
    <scope>NUCLEOTIDE SEQUENCE [LARGE SCALE GENOMIC DNA]</scope>
    <source>
        <strain evidence="2">Daus_M_001</strain>
        <tissue evidence="2">Leg muscle</tissue>
    </source>
</reference>
<feature type="compositionally biased region" description="Basic and acidic residues" evidence="1">
    <location>
        <begin position="295"/>
        <end position="304"/>
    </location>
</feature>
<accession>A0ABQ9IF27</accession>
<evidence type="ECO:0000313" key="2">
    <source>
        <dbReference type="EMBL" id="KAJ8895087.1"/>
    </source>
</evidence>
<comment type="caution">
    <text evidence="2">The sequence shown here is derived from an EMBL/GenBank/DDBJ whole genome shotgun (WGS) entry which is preliminary data.</text>
</comment>
<organism evidence="2 3">
    <name type="scientific">Dryococelus australis</name>
    <dbReference type="NCBI Taxonomy" id="614101"/>
    <lineage>
        <taxon>Eukaryota</taxon>
        <taxon>Metazoa</taxon>
        <taxon>Ecdysozoa</taxon>
        <taxon>Arthropoda</taxon>
        <taxon>Hexapoda</taxon>
        <taxon>Insecta</taxon>
        <taxon>Pterygota</taxon>
        <taxon>Neoptera</taxon>
        <taxon>Polyneoptera</taxon>
        <taxon>Phasmatodea</taxon>
        <taxon>Verophasmatodea</taxon>
        <taxon>Anareolatae</taxon>
        <taxon>Phasmatidae</taxon>
        <taxon>Eurycanthinae</taxon>
        <taxon>Dryococelus</taxon>
    </lineage>
</organism>
<protein>
    <submittedName>
        <fullName evidence="2">Uncharacterized protein</fullName>
    </submittedName>
</protein>
<name>A0ABQ9IF27_9NEOP</name>